<dbReference type="PROSITE" id="PS00211">
    <property type="entry name" value="ABC_TRANSPORTER_1"/>
    <property type="match status" value="2"/>
</dbReference>
<feature type="domain" description="ABC transmembrane type-1" evidence="17">
    <location>
        <begin position="97"/>
        <end position="361"/>
    </location>
</feature>
<evidence type="ECO:0000256" key="11">
    <source>
        <dbReference type="ARBA" id="ARBA00023136"/>
    </source>
</evidence>
<dbReference type="CDD" id="cd18603">
    <property type="entry name" value="ABC_6TM_MRP1_2_3_6_D2_like"/>
    <property type="match status" value="1"/>
</dbReference>
<feature type="transmembrane region" description="Helical" evidence="15">
    <location>
        <begin position="113"/>
        <end position="131"/>
    </location>
</feature>
<evidence type="ECO:0000256" key="2">
    <source>
        <dbReference type="ARBA" id="ARBA00009726"/>
    </source>
</evidence>
<dbReference type="SUPFAM" id="SSF90123">
    <property type="entry name" value="ABC transporter transmembrane region"/>
    <property type="match status" value="2"/>
</dbReference>
<dbReference type="GO" id="GO:0005774">
    <property type="term" value="C:vacuolar membrane"/>
    <property type="evidence" value="ECO:0007669"/>
    <property type="project" value="UniProtKB-SubCell"/>
</dbReference>
<dbReference type="InterPro" id="IPR027417">
    <property type="entry name" value="P-loop_NTPase"/>
</dbReference>
<dbReference type="Proteomes" id="UP000694424">
    <property type="component" value="Unplaced"/>
</dbReference>
<dbReference type="PROSITE" id="PS50893">
    <property type="entry name" value="ABC_TRANSPORTER_2"/>
    <property type="match status" value="2"/>
</dbReference>
<evidence type="ECO:0000313" key="18">
    <source>
        <dbReference type="Ensembl" id="ENSAOWP00000027153.1"/>
    </source>
</evidence>
<dbReference type="InterPro" id="IPR011527">
    <property type="entry name" value="ABC1_TM_dom"/>
</dbReference>
<evidence type="ECO:0000256" key="12">
    <source>
        <dbReference type="ARBA" id="ARBA00024220"/>
    </source>
</evidence>
<organism evidence="18 19">
    <name type="scientific">Apteryx owenii</name>
    <name type="common">Little spotted kiwi</name>
    <dbReference type="NCBI Taxonomy" id="8824"/>
    <lineage>
        <taxon>Eukaryota</taxon>
        <taxon>Metazoa</taxon>
        <taxon>Chordata</taxon>
        <taxon>Craniata</taxon>
        <taxon>Vertebrata</taxon>
        <taxon>Euteleostomi</taxon>
        <taxon>Archelosauria</taxon>
        <taxon>Archosauria</taxon>
        <taxon>Dinosauria</taxon>
        <taxon>Saurischia</taxon>
        <taxon>Theropoda</taxon>
        <taxon>Coelurosauria</taxon>
        <taxon>Aves</taxon>
        <taxon>Palaeognathae</taxon>
        <taxon>Apterygiformes</taxon>
        <taxon>Apterygidae</taxon>
        <taxon>Apteryx</taxon>
    </lineage>
</organism>
<dbReference type="SUPFAM" id="SSF52540">
    <property type="entry name" value="P-loop containing nucleoside triphosphate hydrolases"/>
    <property type="match status" value="2"/>
</dbReference>
<keyword evidence="10 15" id="KW-1133">Transmembrane helix</keyword>
<comment type="subcellular location">
    <subcellularLocation>
        <location evidence="1">Vacuole membrane</location>
        <topology evidence="1">Multi-pass membrane protein</topology>
    </subcellularLocation>
</comment>
<dbReference type="PANTHER" id="PTHR24223:SF176">
    <property type="entry name" value="ATP-BINDING CASSETTE SUB-FAMILY C MEMBER 2"/>
    <property type="match status" value="1"/>
</dbReference>
<dbReference type="GO" id="GO:0016324">
    <property type="term" value="C:apical plasma membrane"/>
    <property type="evidence" value="ECO:0007669"/>
    <property type="project" value="TreeGrafter"/>
</dbReference>
<feature type="transmembrane region" description="Helical" evidence="15">
    <location>
        <begin position="654"/>
        <end position="674"/>
    </location>
</feature>
<comment type="similarity">
    <text evidence="2">Belongs to the ABC transporter superfamily. ABCC family. Conjugate transporter (TC 3.A.1.208) subfamily.</text>
</comment>
<reference evidence="18" key="1">
    <citation type="submission" date="2025-08" db="UniProtKB">
        <authorList>
            <consortium name="Ensembl"/>
        </authorList>
    </citation>
    <scope>IDENTIFICATION</scope>
</reference>
<dbReference type="GO" id="GO:0015431">
    <property type="term" value="F:ABC-type glutathione S-conjugate transporter activity"/>
    <property type="evidence" value="ECO:0007669"/>
    <property type="project" value="UniProtKB-EC"/>
</dbReference>
<keyword evidence="4" id="KW-0926">Vacuole</keyword>
<dbReference type="Pfam" id="PF00664">
    <property type="entry name" value="ABC_membrane"/>
    <property type="match status" value="2"/>
</dbReference>
<keyword evidence="8" id="KW-0067">ATP-binding</keyword>
<dbReference type="GO" id="GO:0016887">
    <property type="term" value="F:ATP hydrolysis activity"/>
    <property type="evidence" value="ECO:0007669"/>
    <property type="project" value="InterPro"/>
</dbReference>
<reference evidence="18" key="2">
    <citation type="submission" date="2025-09" db="UniProtKB">
        <authorList>
            <consortium name="Ensembl"/>
        </authorList>
    </citation>
    <scope>IDENTIFICATION</scope>
</reference>
<dbReference type="Pfam" id="PF00005">
    <property type="entry name" value="ABC_tran"/>
    <property type="match status" value="2"/>
</dbReference>
<dbReference type="FunFam" id="3.40.50.300:FF:000074">
    <property type="entry name" value="Multidrug resistance-associated protein 5 isoform 1"/>
    <property type="match status" value="1"/>
</dbReference>
<dbReference type="PROSITE" id="PS50929">
    <property type="entry name" value="ABC_TM1F"/>
    <property type="match status" value="2"/>
</dbReference>
<evidence type="ECO:0000256" key="15">
    <source>
        <dbReference type="SAM" id="Phobius"/>
    </source>
</evidence>
<accession>A0A8B9QHH6</accession>
<evidence type="ECO:0000256" key="14">
    <source>
        <dbReference type="SAM" id="MobiDB-lite"/>
    </source>
</evidence>
<dbReference type="GO" id="GO:0000323">
    <property type="term" value="C:lytic vacuole"/>
    <property type="evidence" value="ECO:0007669"/>
    <property type="project" value="UniProtKB-ARBA"/>
</dbReference>
<dbReference type="Gene3D" id="3.40.50.300">
    <property type="entry name" value="P-loop containing nucleotide triphosphate hydrolases"/>
    <property type="match status" value="2"/>
</dbReference>
<proteinExistence type="inferred from homology"/>
<feature type="transmembrane region" description="Helical" evidence="15">
    <location>
        <begin position="193"/>
        <end position="213"/>
    </location>
</feature>
<keyword evidence="3" id="KW-0813">Transport</keyword>
<evidence type="ECO:0000259" key="16">
    <source>
        <dbReference type="PROSITE" id="PS50893"/>
    </source>
</evidence>
<dbReference type="FunFam" id="1.20.1560.10:FF:000020">
    <property type="entry name" value="ABC metal ion transporter"/>
    <property type="match status" value="1"/>
</dbReference>
<dbReference type="FunFam" id="3.40.50.300:FF:000293">
    <property type="entry name" value="ATP binding cassette subfamily C member 1"/>
    <property type="match status" value="1"/>
</dbReference>
<evidence type="ECO:0000256" key="6">
    <source>
        <dbReference type="ARBA" id="ARBA00022737"/>
    </source>
</evidence>
<dbReference type="PANTHER" id="PTHR24223">
    <property type="entry name" value="ATP-BINDING CASSETTE SUB-FAMILY C"/>
    <property type="match status" value="1"/>
</dbReference>
<feature type="transmembrane region" description="Helical" evidence="15">
    <location>
        <begin position="344"/>
        <end position="370"/>
    </location>
</feature>
<evidence type="ECO:0000259" key="17">
    <source>
        <dbReference type="PROSITE" id="PS50929"/>
    </source>
</evidence>
<protein>
    <recommendedName>
        <fullName evidence="12">ABC-type glutathione-S-conjugate transporter</fullName>
        <ecNumber evidence="12">7.6.2.3</ecNumber>
    </recommendedName>
</protein>
<dbReference type="InterPro" id="IPR003593">
    <property type="entry name" value="AAA+_ATPase"/>
</dbReference>
<dbReference type="InterPro" id="IPR003439">
    <property type="entry name" value="ABC_transporter-like_ATP-bd"/>
</dbReference>
<dbReference type="FunFam" id="1.20.1560.10:FF:000001">
    <property type="entry name" value="ATP-binding cassette subfamily C member 1"/>
    <property type="match status" value="1"/>
</dbReference>
<dbReference type="GO" id="GO:0005524">
    <property type="term" value="F:ATP binding"/>
    <property type="evidence" value="ECO:0007669"/>
    <property type="project" value="UniProtKB-KW"/>
</dbReference>
<evidence type="ECO:0000256" key="7">
    <source>
        <dbReference type="ARBA" id="ARBA00022741"/>
    </source>
</evidence>
<evidence type="ECO:0000256" key="13">
    <source>
        <dbReference type="ARBA" id="ARBA00047523"/>
    </source>
</evidence>
<evidence type="ECO:0000256" key="4">
    <source>
        <dbReference type="ARBA" id="ARBA00022554"/>
    </source>
</evidence>
<keyword evidence="6" id="KW-0677">Repeat</keyword>
<evidence type="ECO:0000313" key="19">
    <source>
        <dbReference type="Proteomes" id="UP000694424"/>
    </source>
</evidence>
<dbReference type="CDD" id="cd18595">
    <property type="entry name" value="ABC_6TM_MRP1_2_3_6_D1_like"/>
    <property type="match status" value="1"/>
</dbReference>
<feature type="transmembrane region" description="Helical" evidence="15">
    <location>
        <begin position="779"/>
        <end position="810"/>
    </location>
</feature>
<keyword evidence="19" id="KW-1185">Reference proteome</keyword>
<keyword evidence="9" id="KW-1278">Translocase</keyword>
<name>A0A8B9QHH6_APTOW</name>
<feature type="transmembrane region" description="Helical" evidence="15">
    <location>
        <begin position="219"/>
        <end position="238"/>
    </location>
</feature>
<keyword evidence="11 15" id="KW-0472">Membrane</keyword>
<dbReference type="CDD" id="cd03244">
    <property type="entry name" value="ABCC_MRP_domain2"/>
    <property type="match status" value="1"/>
</dbReference>
<sequence length="1222" mass="135982">MPHSMVFKGYRKPLEMEDLWDLKDKDKTKTISAILEKNMKTMVKKAQAEMEKRKRKKRLRENDPDHGSNMSKAQSQDILVLVNPFPLLALCGTQRSKLLIAFVSDPEAFAWQGYLYATLLFLAALVQSLCLQQHFHLCFQLGISVRASLTAAIYKKVGMALLASSVCSLPSTVGETVNLMSADAQRFMDMANFIHQLWSCPLQIVLSIVFLWMELGPSVLAGIGVMVLLIPINGFLVTKAKGIQVRNMKNKDERMKIMNEILNGIKILKLFAWEPSFEKRIKEIRARELRDLLNFSYLQSISIFVFSCAPFLVSLASFAVYVLVDENNILDAQKAFTAISLFNVLRFPMAMLPMVISSLVQTSWCGACWLKWGAFQALRYGSLLTGSAVCFSEATFAWEQDGNAVIRDVTLDITPGSLVAVVGAVGSGKSSLVSAMLGEMENIKGHINIQGSLAYVPQQAWIQNATLKDNILFGSELDEARYQQVLKACALLPDLELLPAGDQTEIGEKGINLSGGQKQRVSLARAVYNNADIYLLDDPLSAVDAHVGKYLFDHVLGPKGLLQKKTRILVTHSISFLSQVDNIVVLVAGAVSEHGSYSTLLANRGAFAHARSTKSCQEAQKETPKKLKGQQLIEKEAVETGKVKFSMYLRYLRAVGWGFSFWVAMSYLAQYVAFVGTNLWLSAWTDDAQLYLNQTYPPGQRDLRIGVFGALGVAQGECGNTGDAASRVMHQRLLSNILHVPMSFFDTTPTGRIVNRFAKDIFTVDETIPMSFRSWLSCFMAIISTLLMISLATPFFALIIIPLGIFYYFLSPLFQRFYVSTSRQLRRLDSVTRSPIYSHFGETVSGLSVIRAYGHQERFLQQNESTVDINQKSVYSWIVSNRWLAIRLEFVGSLVVFFSALLAVISKGTLEGGIVGLSISSALNVTQTLNWLVRMSSELETNIVAVERIHEYTKVKNEAPWVTGKRPPHGWPSKGEIQFIDYKVRYRPELELVLQGITCDIRSTEKVGVVGRTGAGKSSLTNCLFRVLEAAGGTIMIDGLDISMIGLHDLRQNLTIIPQDPVLFSGTLRMNLDPFDQYPDEEVWKALELAHLKTYVQDLPEGLFHLVSEGGENLSVGQRQLVCLARALLRKAKILILDEATAAVDLETDHLIQTTIRSEFANCTVLTIAHRLHTIMDSNRVMVLQAGRIVEYNSPEELLQKQGLFSAMAKDAGIINAQTTVL</sequence>
<dbReference type="InterPro" id="IPR050173">
    <property type="entry name" value="ABC_transporter_C-like"/>
</dbReference>
<feature type="domain" description="ABC transporter" evidence="16">
    <location>
        <begin position="977"/>
        <end position="1211"/>
    </location>
</feature>
<keyword evidence="7" id="KW-0547">Nucleotide-binding</keyword>
<evidence type="ECO:0000256" key="5">
    <source>
        <dbReference type="ARBA" id="ARBA00022692"/>
    </source>
</evidence>
<evidence type="ECO:0000256" key="3">
    <source>
        <dbReference type="ARBA" id="ARBA00022448"/>
    </source>
</evidence>
<keyword evidence="5 15" id="KW-0812">Transmembrane</keyword>
<feature type="domain" description="ABC transporter" evidence="16">
    <location>
        <begin position="389"/>
        <end position="613"/>
    </location>
</feature>
<dbReference type="InterPro" id="IPR017871">
    <property type="entry name" value="ABC_transporter-like_CS"/>
</dbReference>
<feature type="transmembrane region" description="Helical" evidence="15">
    <location>
        <begin position="297"/>
        <end position="324"/>
    </location>
</feature>
<dbReference type="Ensembl" id="ENSAOWT00000030764.1">
    <property type="protein sequence ID" value="ENSAOWP00000027153.1"/>
    <property type="gene ID" value="ENSAOWG00000018113.1"/>
</dbReference>
<dbReference type="InterPro" id="IPR036640">
    <property type="entry name" value="ABC1_TM_sf"/>
</dbReference>
<feature type="domain" description="ABC transmembrane type-1" evidence="17">
    <location>
        <begin position="725"/>
        <end position="941"/>
    </location>
</feature>
<dbReference type="CDD" id="cd03250">
    <property type="entry name" value="ABCC_MRP_domain1"/>
    <property type="match status" value="1"/>
</dbReference>
<dbReference type="EC" id="7.6.2.3" evidence="12"/>
<dbReference type="Gene3D" id="1.20.1560.10">
    <property type="entry name" value="ABC transporter type 1, transmembrane domain"/>
    <property type="match status" value="2"/>
</dbReference>
<comment type="catalytic activity">
    <reaction evidence="13">
        <text>leukotriene C4(in) + ATP + H2O = leukotriene C4(out) + ADP + phosphate + H(+)</text>
        <dbReference type="Rhea" id="RHEA:38963"/>
        <dbReference type="ChEBI" id="CHEBI:15377"/>
        <dbReference type="ChEBI" id="CHEBI:15378"/>
        <dbReference type="ChEBI" id="CHEBI:30616"/>
        <dbReference type="ChEBI" id="CHEBI:43474"/>
        <dbReference type="ChEBI" id="CHEBI:57973"/>
        <dbReference type="ChEBI" id="CHEBI:456216"/>
    </reaction>
    <physiologicalReaction direction="left-to-right" evidence="13">
        <dbReference type="Rhea" id="RHEA:38964"/>
    </physiologicalReaction>
</comment>
<dbReference type="AlphaFoldDB" id="A0A8B9QHH6"/>
<feature type="region of interest" description="Disordered" evidence="14">
    <location>
        <begin position="45"/>
        <end position="71"/>
    </location>
</feature>
<evidence type="ECO:0000256" key="9">
    <source>
        <dbReference type="ARBA" id="ARBA00022967"/>
    </source>
</evidence>
<dbReference type="SMART" id="SM00382">
    <property type="entry name" value="AAA"/>
    <property type="match status" value="2"/>
</dbReference>
<evidence type="ECO:0000256" key="10">
    <source>
        <dbReference type="ARBA" id="ARBA00022989"/>
    </source>
</evidence>
<feature type="transmembrane region" description="Helical" evidence="15">
    <location>
        <begin position="884"/>
        <end position="906"/>
    </location>
</feature>
<evidence type="ECO:0000256" key="8">
    <source>
        <dbReference type="ARBA" id="ARBA00022840"/>
    </source>
</evidence>
<evidence type="ECO:0000256" key="1">
    <source>
        <dbReference type="ARBA" id="ARBA00004128"/>
    </source>
</evidence>